<evidence type="ECO:0000256" key="6">
    <source>
        <dbReference type="ARBA" id="ARBA00023004"/>
    </source>
</evidence>
<keyword evidence="2" id="KW-0001">2Fe-2S</keyword>
<comment type="caution">
    <text evidence="10">The sequence shown here is derived from an EMBL/GenBank/DDBJ whole genome shotgun (WGS) entry which is preliminary data.</text>
</comment>
<dbReference type="InterPro" id="IPR015879">
    <property type="entry name" value="Ring_hydroxy_dOase_asu_C_dom"/>
</dbReference>
<dbReference type="PRINTS" id="PR00090">
    <property type="entry name" value="RNGDIOXGNASE"/>
</dbReference>
<dbReference type="Gene3D" id="2.102.10.10">
    <property type="entry name" value="Rieske [2Fe-2S] iron-sulphur domain"/>
    <property type="match status" value="1"/>
</dbReference>
<gene>
    <name evidence="10" type="ORF">PSU4_58910</name>
</gene>
<feature type="domain" description="Rieske" evidence="9">
    <location>
        <begin position="35"/>
        <end position="125"/>
    </location>
</feature>
<evidence type="ECO:0000313" key="10">
    <source>
        <dbReference type="EMBL" id="GEL26937.1"/>
    </source>
</evidence>
<dbReference type="RefSeq" id="WP_147115780.1">
    <property type="nucleotide sequence ID" value="NZ_BJVJ01000125.1"/>
</dbReference>
<evidence type="ECO:0000259" key="9">
    <source>
        <dbReference type="PROSITE" id="PS51296"/>
    </source>
</evidence>
<keyword evidence="8" id="KW-0520">NAD</keyword>
<dbReference type="GO" id="GO:0051213">
    <property type="term" value="F:dioxygenase activity"/>
    <property type="evidence" value="ECO:0007669"/>
    <property type="project" value="UniProtKB-KW"/>
</dbReference>
<evidence type="ECO:0000313" key="11">
    <source>
        <dbReference type="Proteomes" id="UP000321685"/>
    </source>
</evidence>
<keyword evidence="7" id="KW-0411">Iron-sulfur</keyword>
<keyword evidence="11" id="KW-1185">Reference proteome</keyword>
<dbReference type="GO" id="GO:0005506">
    <property type="term" value="F:iron ion binding"/>
    <property type="evidence" value="ECO:0007669"/>
    <property type="project" value="InterPro"/>
</dbReference>
<dbReference type="InterPro" id="IPR001663">
    <property type="entry name" value="Rng_hydr_dOase-A"/>
</dbReference>
<dbReference type="PROSITE" id="PS51296">
    <property type="entry name" value="RIESKE"/>
    <property type="match status" value="1"/>
</dbReference>
<name>A0A511DRK3_9PSEU</name>
<accession>A0A511DRK3</accession>
<reference evidence="10 11" key="1">
    <citation type="submission" date="2019-07" db="EMBL/GenBank/DDBJ databases">
        <title>Whole genome shotgun sequence of Pseudonocardia sulfidoxydans NBRC 16205.</title>
        <authorList>
            <person name="Hosoyama A."/>
            <person name="Uohara A."/>
            <person name="Ohji S."/>
            <person name="Ichikawa N."/>
        </authorList>
    </citation>
    <scope>NUCLEOTIDE SEQUENCE [LARGE SCALE GENOMIC DNA]</scope>
    <source>
        <strain evidence="10 11">NBRC 16205</strain>
    </source>
</reference>
<dbReference type="GO" id="GO:0016705">
    <property type="term" value="F:oxidoreductase activity, acting on paired donors, with incorporation or reduction of molecular oxygen"/>
    <property type="evidence" value="ECO:0007669"/>
    <property type="project" value="UniProtKB-ARBA"/>
</dbReference>
<comment type="similarity">
    <text evidence="1">Belongs to the bacterial ring-hydroxylating dioxygenase alpha subunit family.</text>
</comment>
<evidence type="ECO:0000256" key="4">
    <source>
        <dbReference type="ARBA" id="ARBA00022964"/>
    </source>
</evidence>
<keyword evidence="6" id="KW-0408">Iron</keyword>
<organism evidence="10 11">
    <name type="scientific">Pseudonocardia sulfidoxydans NBRC 16205</name>
    <dbReference type="NCBI Taxonomy" id="1223511"/>
    <lineage>
        <taxon>Bacteria</taxon>
        <taxon>Bacillati</taxon>
        <taxon>Actinomycetota</taxon>
        <taxon>Actinomycetes</taxon>
        <taxon>Pseudonocardiales</taxon>
        <taxon>Pseudonocardiaceae</taxon>
        <taxon>Pseudonocardia</taxon>
    </lineage>
</organism>
<dbReference type="PROSITE" id="PS00570">
    <property type="entry name" value="RING_HYDROXYL_ALPHA"/>
    <property type="match status" value="1"/>
</dbReference>
<evidence type="ECO:0000256" key="5">
    <source>
        <dbReference type="ARBA" id="ARBA00023002"/>
    </source>
</evidence>
<dbReference type="InterPro" id="IPR015881">
    <property type="entry name" value="ARHD_Rieske_2Fe_2S"/>
</dbReference>
<dbReference type="InterPro" id="IPR036922">
    <property type="entry name" value="Rieske_2Fe-2S_sf"/>
</dbReference>
<dbReference type="OrthoDB" id="5243643at2"/>
<dbReference type="Gene3D" id="3.90.380.10">
    <property type="entry name" value="Naphthalene 1,2-dioxygenase Alpha Subunit, Chain A, domain 1"/>
    <property type="match status" value="1"/>
</dbReference>
<dbReference type="EMBL" id="BJVJ01000125">
    <property type="protein sequence ID" value="GEL26937.1"/>
    <property type="molecule type" value="Genomic_DNA"/>
</dbReference>
<evidence type="ECO:0000256" key="8">
    <source>
        <dbReference type="ARBA" id="ARBA00023027"/>
    </source>
</evidence>
<evidence type="ECO:0000256" key="7">
    <source>
        <dbReference type="ARBA" id="ARBA00023014"/>
    </source>
</evidence>
<dbReference type="PANTHER" id="PTHR43756">
    <property type="entry name" value="CHOLINE MONOOXYGENASE, CHLOROPLASTIC"/>
    <property type="match status" value="1"/>
</dbReference>
<dbReference type="Pfam" id="PF00355">
    <property type="entry name" value="Rieske"/>
    <property type="match status" value="1"/>
</dbReference>
<dbReference type="PANTHER" id="PTHR43756:SF1">
    <property type="entry name" value="3-PHENYLPROPIONATE_CINNAMIC ACID DIOXYGENASE SUBUNIT ALPHA"/>
    <property type="match status" value="1"/>
</dbReference>
<proteinExistence type="inferred from homology"/>
<evidence type="ECO:0000256" key="3">
    <source>
        <dbReference type="ARBA" id="ARBA00022723"/>
    </source>
</evidence>
<protein>
    <submittedName>
        <fullName evidence="10">Putative large terminal subunit of phenylpropionate dioxygenase</fullName>
    </submittedName>
</protein>
<evidence type="ECO:0000256" key="1">
    <source>
        <dbReference type="ARBA" id="ARBA00008751"/>
    </source>
</evidence>
<evidence type="ECO:0000256" key="2">
    <source>
        <dbReference type="ARBA" id="ARBA00022714"/>
    </source>
</evidence>
<keyword evidence="4 10" id="KW-0223">Dioxygenase</keyword>
<dbReference type="GO" id="GO:0004497">
    <property type="term" value="F:monooxygenase activity"/>
    <property type="evidence" value="ECO:0007669"/>
    <property type="project" value="UniProtKB-ARBA"/>
</dbReference>
<dbReference type="GO" id="GO:0051537">
    <property type="term" value="F:2 iron, 2 sulfur cluster binding"/>
    <property type="evidence" value="ECO:0007669"/>
    <property type="project" value="UniProtKB-KW"/>
</dbReference>
<dbReference type="Proteomes" id="UP000321685">
    <property type="component" value="Unassembled WGS sequence"/>
</dbReference>
<dbReference type="SUPFAM" id="SSF50022">
    <property type="entry name" value="ISP domain"/>
    <property type="match status" value="1"/>
</dbReference>
<dbReference type="InterPro" id="IPR017941">
    <property type="entry name" value="Rieske_2Fe-2S"/>
</dbReference>
<dbReference type="Pfam" id="PF00848">
    <property type="entry name" value="Ring_hydroxyl_A"/>
    <property type="match status" value="1"/>
</dbReference>
<keyword evidence="5" id="KW-0560">Oxidoreductase</keyword>
<sequence length="448" mass="50333">MTVAGERPLTTLGRRAFWDRDVYRAELTRVFRTTWLFVGLESEIPTPGDYVTRPMAEDRVIVVRDEEGVVRVLLNTCRHRGAQLCSADAGNTSHFRCSYHGWTYNNAGDLRGVPEMREVYGKDFDRGEHGLLGPPKVDTFHGLIFASWNPEAPPLVDYLGDAAWYLEAIFGRADQNLEIMGPPSRNMVGTNWKVGAENYVGDGYHLSTTHQIPIRMGVFGDPRAMDDIENRRADPFHCVVAGNGHGVRVQQIPMEYPRPTFVGYPEQLWPEFERNLDTDQRDLMTGLAVMHGNIFPNFSFIEVLQMPWGGAAAAPTAYTHIRLWSPLDVDRTEMLAWGLVPPGSPPEYRAAARKALIRTNHVSGSFDVDDLQNWTSMAEANAGVTAQTDVFNYAGGADLEPASYRGWPGRVYGVDHSEVNQRHMYETWAELMDWDPSLGRVRDATEGE</sequence>
<dbReference type="AlphaFoldDB" id="A0A511DRK3"/>
<keyword evidence="3" id="KW-0479">Metal-binding</keyword>
<dbReference type="SUPFAM" id="SSF55961">
    <property type="entry name" value="Bet v1-like"/>
    <property type="match status" value="1"/>
</dbReference>